<organism evidence="2 3">
    <name type="scientific">Sphaeroforma arctica JP610</name>
    <dbReference type="NCBI Taxonomy" id="667725"/>
    <lineage>
        <taxon>Eukaryota</taxon>
        <taxon>Ichthyosporea</taxon>
        <taxon>Ichthyophonida</taxon>
        <taxon>Sphaeroforma</taxon>
    </lineage>
</organism>
<dbReference type="GeneID" id="25906214"/>
<protein>
    <recommendedName>
        <fullName evidence="4">Mitotic-spindle organizing protein 1</fullName>
    </recommendedName>
</protein>
<dbReference type="InterPro" id="IPR022214">
    <property type="entry name" value="MZT1"/>
</dbReference>
<gene>
    <name evidence="2" type="ORF">SARC_05710</name>
</gene>
<dbReference type="AlphaFoldDB" id="A0A0L0FYS4"/>
<dbReference type="RefSeq" id="XP_014155899.1">
    <property type="nucleotide sequence ID" value="XM_014300424.1"/>
</dbReference>
<evidence type="ECO:0000256" key="1">
    <source>
        <dbReference type="SAM" id="MobiDB-lite"/>
    </source>
</evidence>
<evidence type="ECO:0000313" key="3">
    <source>
        <dbReference type="Proteomes" id="UP000054560"/>
    </source>
</evidence>
<dbReference type="EMBL" id="KQ241971">
    <property type="protein sequence ID" value="KNC81997.1"/>
    <property type="molecule type" value="Genomic_DNA"/>
</dbReference>
<evidence type="ECO:0008006" key="4">
    <source>
        <dbReference type="Google" id="ProtNLM"/>
    </source>
</evidence>
<evidence type="ECO:0000313" key="2">
    <source>
        <dbReference type="EMBL" id="KNC81997.1"/>
    </source>
</evidence>
<reference evidence="2 3" key="1">
    <citation type="submission" date="2011-02" db="EMBL/GenBank/DDBJ databases">
        <title>The Genome Sequence of Sphaeroforma arctica JP610.</title>
        <authorList>
            <consortium name="The Broad Institute Genome Sequencing Platform"/>
            <person name="Russ C."/>
            <person name="Cuomo C."/>
            <person name="Young S.K."/>
            <person name="Zeng Q."/>
            <person name="Gargeya S."/>
            <person name="Alvarado L."/>
            <person name="Berlin A."/>
            <person name="Chapman S.B."/>
            <person name="Chen Z."/>
            <person name="Freedman E."/>
            <person name="Gellesch M."/>
            <person name="Goldberg J."/>
            <person name="Griggs A."/>
            <person name="Gujja S."/>
            <person name="Heilman E."/>
            <person name="Heiman D."/>
            <person name="Howarth C."/>
            <person name="Mehta T."/>
            <person name="Neiman D."/>
            <person name="Pearson M."/>
            <person name="Roberts A."/>
            <person name="Saif S."/>
            <person name="Shea T."/>
            <person name="Shenoy N."/>
            <person name="Sisk P."/>
            <person name="Stolte C."/>
            <person name="Sykes S."/>
            <person name="White J."/>
            <person name="Yandava C."/>
            <person name="Burger G."/>
            <person name="Gray M.W."/>
            <person name="Holland P.W.H."/>
            <person name="King N."/>
            <person name="Lang F.B.F."/>
            <person name="Roger A.J."/>
            <person name="Ruiz-Trillo I."/>
            <person name="Haas B."/>
            <person name="Nusbaum C."/>
            <person name="Birren B."/>
        </authorList>
    </citation>
    <scope>NUCLEOTIDE SEQUENCE [LARGE SCALE GENOMIC DNA]</scope>
    <source>
        <strain evidence="2 3">JP610</strain>
    </source>
</reference>
<dbReference type="Pfam" id="PF12554">
    <property type="entry name" value="MOZART1"/>
    <property type="match status" value="1"/>
</dbReference>
<dbReference type="GO" id="GO:0033566">
    <property type="term" value="P:gamma-tubulin complex localization"/>
    <property type="evidence" value="ECO:0007669"/>
    <property type="project" value="InterPro"/>
</dbReference>
<dbReference type="GO" id="GO:0000931">
    <property type="term" value="C:gamma-tubulin ring complex"/>
    <property type="evidence" value="ECO:0007669"/>
    <property type="project" value="InterPro"/>
</dbReference>
<accession>A0A0L0FYS4</accession>
<feature type="region of interest" description="Disordered" evidence="1">
    <location>
        <begin position="1"/>
        <end position="24"/>
    </location>
</feature>
<keyword evidence="3" id="KW-1185">Reference proteome</keyword>
<dbReference type="OrthoDB" id="48571at2759"/>
<sequence>MTSEETPSTVGDDDEQDSSLSTIGETELKVLMEMSQYLATGLDEETMGLCVRLMRAGCDGETLAQIVKDSQDDK</sequence>
<dbReference type="Proteomes" id="UP000054560">
    <property type="component" value="Unassembled WGS sequence"/>
</dbReference>
<proteinExistence type="predicted"/>
<name>A0A0L0FYS4_9EUKA</name>